<evidence type="ECO:0000313" key="3">
    <source>
        <dbReference type="Proteomes" id="UP000198866"/>
    </source>
</evidence>
<feature type="region of interest" description="Disordered" evidence="1">
    <location>
        <begin position="1"/>
        <end position="24"/>
    </location>
</feature>
<name>A0A1H7DAJ9_9BURK</name>
<dbReference type="Proteomes" id="UP000198866">
    <property type="component" value="Unassembled WGS sequence"/>
</dbReference>
<protein>
    <submittedName>
        <fullName evidence="2">Uncharacterized protein</fullName>
    </submittedName>
</protein>
<keyword evidence="3" id="KW-1185">Reference proteome</keyword>
<dbReference type="EMBL" id="FNYE01000028">
    <property type="protein sequence ID" value="SEJ98869.1"/>
    <property type="molecule type" value="Genomic_DNA"/>
</dbReference>
<gene>
    <name evidence="2" type="ORF">SAMN05192539_10285</name>
</gene>
<evidence type="ECO:0000313" key="2">
    <source>
        <dbReference type="EMBL" id="SEJ98869.1"/>
    </source>
</evidence>
<proteinExistence type="predicted"/>
<reference evidence="3" key="1">
    <citation type="submission" date="2016-10" db="EMBL/GenBank/DDBJ databases">
        <authorList>
            <person name="Varghese N."/>
            <person name="Submissions S."/>
        </authorList>
    </citation>
    <scope>NUCLEOTIDE SEQUENCE [LARGE SCALE GENOMIC DNA]</scope>
    <source>
        <strain evidence="3">LMG 26031</strain>
    </source>
</reference>
<feature type="region of interest" description="Disordered" evidence="1">
    <location>
        <begin position="41"/>
        <end position="60"/>
    </location>
</feature>
<accession>A0A1H7DAJ9</accession>
<organism evidence="2 3">
    <name type="scientific">Paraburkholderia diazotrophica</name>
    <dbReference type="NCBI Taxonomy" id="667676"/>
    <lineage>
        <taxon>Bacteria</taxon>
        <taxon>Pseudomonadati</taxon>
        <taxon>Pseudomonadota</taxon>
        <taxon>Betaproteobacteria</taxon>
        <taxon>Burkholderiales</taxon>
        <taxon>Burkholderiaceae</taxon>
        <taxon>Paraburkholderia</taxon>
    </lineage>
</organism>
<dbReference type="AlphaFoldDB" id="A0A1H7DAJ9"/>
<dbReference type="STRING" id="667676.SAMN05192539_10285"/>
<evidence type="ECO:0000256" key="1">
    <source>
        <dbReference type="SAM" id="MobiDB-lite"/>
    </source>
</evidence>
<sequence>MQRPRPASPRGEPRQHLPFPMLGSTDYPAWRFRRRRAFWPSRERPQGSRSEFAVLKPRFA</sequence>